<dbReference type="PROSITE" id="PS50005">
    <property type="entry name" value="TPR"/>
    <property type="match status" value="1"/>
</dbReference>
<dbReference type="Proteomes" id="UP001430701">
    <property type="component" value="Unassembled WGS sequence"/>
</dbReference>
<comment type="caution">
    <text evidence="4">The sequence shown here is derived from an EMBL/GenBank/DDBJ whole genome shotgun (WGS) entry which is preliminary data.</text>
</comment>
<evidence type="ECO:0000313" key="5">
    <source>
        <dbReference type="EMBL" id="MCD8472221.1"/>
    </source>
</evidence>
<keyword evidence="2" id="KW-0802">TPR repeat</keyword>
<name>Z9JIP6_9GAMM</name>
<dbReference type="OrthoDB" id="232498at2"/>
<dbReference type="AlphaFoldDB" id="Z9JIP6"/>
<dbReference type="InterPro" id="IPR032698">
    <property type="entry name" value="SirB1_N"/>
</dbReference>
<evidence type="ECO:0000313" key="7">
    <source>
        <dbReference type="Proteomes" id="UP001430701"/>
    </source>
</evidence>
<dbReference type="EMBL" id="JDSQ01000017">
    <property type="protein sequence ID" value="EWS77617.1"/>
    <property type="molecule type" value="Genomic_DNA"/>
</dbReference>
<dbReference type="STRING" id="1444770.AF72_10010"/>
<dbReference type="InterPro" id="IPR019734">
    <property type="entry name" value="TPR_rpt"/>
</dbReference>
<dbReference type="GeneID" id="68901232"/>
<evidence type="ECO:0000313" key="6">
    <source>
        <dbReference type="Proteomes" id="UP000020406"/>
    </source>
</evidence>
<dbReference type="Pfam" id="PF13369">
    <property type="entry name" value="Transglut_core2"/>
    <property type="match status" value="1"/>
</dbReference>
<evidence type="ECO:0000256" key="1">
    <source>
        <dbReference type="ARBA" id="ARBA00007100"/>
    </source>
</evidence>
<comment type="similarity">
    <text evidence="1">Belongs to the UPF0162 family.</text>
</comment>
<organism evidence="4 6">
    <name type="scientific">Xylella taiwanensis</name>
    <dbReference type="NCBI Taxonomy" id="1444770"/>
    <lineage>
        <taxon>Bacteria</taxon>
        <taxon>Pseudomonadati</taxon>
        <taxon>Pseudomonadota</taxon>
        <taxon>Gammaproteobacteria</taxon>
        <taxon>Lysobacterales</taxon>
        <taxon>Lysobacteraceae</taxon>
        <taxon>Xylella</taxon>
    </lineage>
</organism>
<feature type="domain" description="Protein SirB1 N-terminal" evidence="3">
    <location>
        <begin position="50"/>
        <end position="197"/>
    </location>
</feature>
<dbReference type="InterPro" id="IPR011990">
    <property type="entry name" value="TPR-like_helical_dom_sf"/>
</dbReference>
<proteinExistence type="inferred from homology"/>
<dbReference type="SUPFAM" id="SSF48452">
    <property type="entry name" value="TPR-like"/>
    <property type="match status" value="1"/>
</dbReference>
<dbReference type="Gene3D" id="1.25.40.10">
    <property type="entry name" value="Tetratricopeptide repeat domain"/>
    <property type="match status" value="1"/>
</dbReference>
<reference evidence="4 6" key="1">
    <citation type="journal article" date="2014" name="Genome Announc.">
        <title>Draft Genome Sequence of Xylella fastidiosa Pear Leaf Scorch Strain in Taiwan.</title>
        <authorList>
            <person name="Su C.C."/>
            <person name="Deng W.L."/>
            <person name="Jan F.J."/>
            <person name="Chang C.J."/>
            <person name="Huang H."/>
            <person name="Chen J."/>
        </authorList>
    </citation>
    <scope>NUCLEOTIDE SEQUENCE [LARGE SCALE GENOMIC DNA]</scope>
    <source>
        <strain evidence="4 6">PLS229</strain>
    </source>
</reference>
<dbReference type="EMBL" id="JAJPPU010000001">
    <property type="protein sequence ID" value="MCD8472221.1"/>
    <property type="molecule type" value="Genomic_DNA"/>
</dbReference>
<dbReference type="PATRIC" id="fig|1444770.3.peg.2377"/>
<feature type="repeat" description="TPR" evidence="2">
    <location>
        <begin position="227"/>
        <end position="260"/>
    </location>
</feature>
<evidence type="ECO:0000256" key="2">
    <source>
        <dbReference type="PROSITE-ProRule" id="PRU00339"/>
    </source>
</evidence>
<dbReference type="eggNOG" id="COG2912">
    <property type="taxonomic scope" value="Bacteria"/>
</dbReference>
<evidence type="ECO:0000259" key="3">
    <source>
        <dbReference type="Pfam" id="PF13369"/>
    </source>
</evidence>
<dbReference type="PANTHER" id="PTHR31350">
    <property type="entry name" value="SI:DKEY-261L7.2"/>
    <property type="match status" value="1"/>
</dbReference>
<reference evidence="5" key="2">
    <citation type="submission" date="2021-11" db="EMBL/GenBank/DDBJ databases">
        <title>Genome sequence of Xylella taiwanensis PLS432.</title>
        <authorList>
            <person name="Weng L.-W."/>
            <person name="Su C.-C."/>
            <person name="Tsai C.-W."/>
            <person name="Kuo C.-H."/>
        </authorList>
    </citation>
    <scope>NUCLEOTIDE SEQUENCE</scope>
    <source>
        <strain evidence="5">PLS432</strain>
    </source>
</reference>
<protein>
    <submittedName>
        <fullName evidence="5">SirB1 family protein</fullName>
    </submittedName>
</protein>
<dbReference type="RefSeq" id="WP_051482355.1">
    <property type="nucleotide sequence ID" value="NZ_CP053627.1"/>
</dbReference>
<accession>Z9JIP6</accession>
<dbReference type="PANTHER" id="PTHR31350:SF21">
    <property type="entry name" value="F-BOX ONLY PROTEIN 21"/>
    <property type="match status" value="1"/>
</dbReference>
<dbReference type="Proteomes" id="UP000020406">
    <property type="component" value="Unassembled WGS sequence"/>
</dbReference>
<dbReference type="KEGG" id="xtw:AB672_08010"/>
<sequence>MAEQLLLPGWNSLATVDDQTLPLMSTALLIASDEYPDLSAELYDTLVQSYVEYLRSEVEAISLWPLKMAAVNRYLFQELGYSGNHDEYYDPRNSYLNQVFERRLGNPISLAVVQIEVARRLGIPLDGVSFPGHFLVRLPVDDGILVMDPFNGGRPLDVEELRERARPHLGGEAPDDHALAQILNPAPHRTILIRILRNLHGVYANTDRWDRAARCADRILKLVPNQPEALRDRGLAYLQLGHRSGARQDLMRYMQLYPSTHNVDMVRSHLVELSNERIQTH</sequence>
<dbReference type="Pfam" id="PF13371">
    <property type="entry name" value="TPR_9"/>
    <property type="match status" value="1"/>
</dbReference>
<gene>
    <name evidence="4" type="ORF">AF72_10010</name>
    <name evidence="5" type="ORF">LPH55_01720</name>
</gene>
<evidence type="ECO:0000313" key="4">
    <source>
        <dbReference type="EMBL" id="EWS77617.1"/>
    </source>
</evidence>
<keyword evidence="7" id="KW-1185">Reference proteome</keyword>